<reference evidence="3" key="3">
    <citation type="journal article" date="2018" name="Mol. Plant Microbe Interact.">
        <title>Genome sequence resources for the wheat stripe rust pathogen (Puccinia striiformis f. sp. tritici) and the barley stripe rust pathogen (Puccinia striiformis f. sp. hordei).</title>
        <authorList>
            <person name="Xia C."/>
            <person name="Wang M."/>
            <person name="Yin C."/>
            <person name="Cornejo O.E."/>
            <person name="Hulbert S.H."/>
            <person name="Chen X."/>
        </authorList>
    </citation>
    <scope>NUCLEOTIDE SEQUENCE [LARGE SCALE GENOMIC DNA]</scope>
    <source>
        <strain evidence="3">93TX-2</strain>
    </source>
</reference>
<reference evidence="2 3" key="1">
    <citation type="submission" date="2017-12" db="EMBL/GenBank/DDBJ databases">
        <title>Gene loss provides genomic basis for host adaptation in cereal stripe rust fungi.</title>
        <authorList>
            <person name="Xia C."/>
        </authorList>
    </citation>
    <scope>NUCLEOTIDE SEQUENCE [LARGE SCALE GENOMIC DNA]</scope>
    <source>
        <strain evidence="2 3">93TX-2</strain>
    </source>
</reference>
<gene>
    <name evidence="2" type="ORF">PSHT_04879</name>
</gene>
<comment type="caution">
    <text evidence="2">The sequence shown here is derived from an EMBL/GenBank/DDBJ whole genome shotgun (WGS) entry which is preliminary data.</text>
</comment>
<accession>A0A2S4WBY3</accession>
<sequence>MTSLKFVNCSVGAPAELTAPGEQVSGTSDQGHREDEQKSVSFQGDAKATIAEDVRSGLKTSRTFSSFRLRC</sequence>
<feature type="region of interest" description="Disordered" evidence="1">
    <location>
        <begin position="17"/>
        <end position="45"/>
    </location>
</feature>
<organism evidence="2 3">
    <name type="scientific">Puccinia striiformis</name>
    <dbReference type="NCBI Taxonomy" id="27350"/>
    <lineage>
        <taxon>Eukaryota</taxon>
        <taxon>Fungi</taxon>
        <taxon>Dikarya</taxon>
        <taxon>Basidiomycota</taxon>
        <taxon>Pucciniomycotina</taxon>
        <taxon>Pucciniomycetes</taxon>
        <taxon>Pucciniales</taxon>
        <taxon>Pucciniaceae</taxon>
        <taxon>Puccinia</taxon>
    </lineage>
</organism>
<keyword evidence="3" id="KW-1185">Reference proteome</keyword>
<evidence type="ECO:0000256" key="1">
    <source>
        <dbReference type="SAM" id="MobiDB-lite"/>
    </source>
</evidence>
<proteinExistence type="predicted"/>
<reference evidence="3" key="2">
    <citation type="journal article" date="2018" name="BMC Genomics">
        <title>Genomic insights into host adaptation between the wheat stripe rust pathogen (Puccinia striiformis f. sp. tritici) and the barley stripe rust pathogen (Puccinia striiformis f. sp. hordei).</title>
        <authorList>
            <person name="Xia C."/>
            <person name="Wang M."/>
            <person name="Yin C."/>
            <person name="Cornejo O.E."/>
            <person name="Hulbert S.H."/>
            <person name="Chen X."/>
        </authorList>
    </citation>
    <scope>NUCLEOTIDE SEQUENCE [LARGE SCALE GENOMIC DNA]</scope>
    <source>
        <strain evidence="3">93TX-2</strain>
    </source>
</reference>
<evidence type="ECO:0000313" key="3">
    <source>
        <dbReference type="Proteomes" id="UP000238274"/>
    </source>
</evidence>
<dbReference type="Proteomes" id="UP000238274">
    <property type="component" value="Unassembled WGS sequence"/>
</dbReference>
<protein>
    <submittedName>
        <fullName evidence="2">Uncharacterized protein</fullName>
    </submittedName>
</protein>
<name>A0A2S4WBY3_9BASI</name>
<dbReference type="AlphaFoldDB" id="A0A2S4WBY3"/>
<dbReference type="VEuPathDB" id="FungiDB:PSHT_04879"/>
<evidence type="ECO:0000313" key="2">
    <source>
        <dbReference type="EMBL" id="POW19286.1"/>
    </source>
</evidence>
<dbReference type="EMBL" id="PKSM01000051">
    <property type="protein sequence ID" value="POW19286.1"/>
    <property type="molecule type" value="Genomic_DNA"/>
</dbReference>